<evidence type="ECO:0000313" key="5">
    <source>
        <dbReference type="EMBL" id="RAV16132.1"/>
    </source>
</evidence>
<dbReference type="Pfam" id="PF01638">
    <property type="entry name" value="HxlR"/>
    <property type="match status" value="1"/>
</dbReference>
<dbReference type="PANTHER" id="PTHR33204">
    <property type="entry name" value="TRANSCRIPTIONAL REGULATOR, MARR FAMILY"/>
    <property type="match status" value="1"/>
</dbReference>
<proteinExistence type="predicted"/>
<accession>A0A329M8W5</accession>
<evidence type="ECO:0000313" key="6">
    <source>
        <dbReference type="Proteomes" id="UP000250369"/>
    </source>
</evidence>
<organism evidence="5 6">
    <name type="scientific">Paenibacillus contaminans</name>
    <dbReference type="NCBI Taxonomy" id="450362"/>
    <lineage>
        <taxon>Bacteria</taxon>
        <taxon>Bacillati</taxon>
        <taxon>Bacillota</taxon>
        <taxon>Bacilli</taxon>
        <taxon>Bacillales</taxon>
        <taxon>Paenibacillaceae</taxon>
        <taxon>Paenibacillus</taxon>
    </lineage>
</organism>
<dbReference type="InterPro" id="IPR002577">
    <property type="entry name" value="HTH_HxlR"/>
</dbReference>
<comment type="caution">
    <text evidence="5">The sequence shown here is derived from an EMBL/GenBank/DDBJ whole genome shotgun (WGS) entry which is preliminary data.</text>
</comment>
<keyword evidence="2" id="KW-0238">DNA-binding</keyword>
<reference evidence="5 6" key="1">
    <citation type="journal article" date="2009" name="Int. J. Syst. Evol. Microbiol.">
        <title>Paenibacillus contaminans sp. nov., isolated from a contaminated laboratory plate.</title>
        <authorList>
            <person name="Chou J.H."/>
            <person name="Lee J.H."/>
            <person name="Lin M.C."/>
            <person name="Chang P.S."/>
            <person name="Arun A.B."/>
            <person name="Young C.C."/>
            <person name="Chen W.M."/>
        </authorList>
    </citation>
    <scope>NUCLEOTIDE SEQUENCE [LARGE SCALE GENOMIC DNA]</scope>
    <source>
        <strain evidence="5 6">CKOBP-6</strain>
    </source>
</reference>
<dbReference type="InterPro" id="IPR036390">
    <property type="entry name" value="WH_DNA-bd_sf"/>
</dbReference>
<dbReference type="OrthoDB" id="9791143at2"/>
<sequence>MRQRQLFVRLALLFLTENPCSDELVRQTKLIVAFASLTRQNEHFTGEIVRIASLTIRFSPLRVRSIHNINDIRVCFRNRSSSIPSFRLDHALVRAEVEQYGIVKREVFPTVPVSVEYSLTESGREFGSILLQMKHWGDKWMTEPLRHAGDSHSR</sequence>
<dbReference type="PANTHER" id="PTHR33204:SF37">
    <property type="entry name" value="HTH-TYPE TRANSCRIPTIONAL REGULATOR YODB"/>
    <property type="match status" value="1"/>
</dbReference>
<gene>
    <name evidence="5" type="ORF">DQG23_29380</name>
</gene>
<dbReference type="RefSeq" id="WP_113034638.1">
    <property type="nucleotide sequence ID" value="NZ_QMFB01000022.1"/>
</dbReference>
<feature type="domain" description="HTH hxlR-type" evidence="4">
    <location>
        <begin position="20"/>
        <end position="145"/>
    </location>
</feature>
<evidence type="ECO:0000256" key="1">
    <source>
        <dbReference type="ARBA" id="ARBA00023015"/>
    </source>
</evidence>
<protein>
    <recommendedName>
        <fullName evidence="4">HTH hxlR-type domain-containing protein</fullName>
    </recommendedName>
</protein>
<dbReference type="Gene3D" id="1.10.10.10">
    <property type="entry name" value="Winged helix-like DNA-binding domain superfamily/Winged helix DNA-binding domain"/>
    <property type="match status" value="1"/>
</dbReference>
<name>A0A329M8W5_9BACL</name>
<evidence type="ECO:0000259" key="4">
    <source>
        <dbReference type="PROSITE" id="PS51118"/>
    </source>
</evidence>
<evidence type="ECO:0000256" key="2">
    <source>
        <dbReference type="ARBA" id="ARBA00023125"/>
    </source>
</evidence>
<dbReference type="EMBL" id="QMFB01000022">
    <property type="protein sequence ID" value="RAV16132.1"/>
    <property type="molecule type" value="Genomic_DNA"/>
</dbReference>
<dbReference type="Proteomes" id="UP000250369">
    <property type="component" value="Unassembled WGS sequence"/>
</dbReference>
<keyword evidence="1" id="KW-0805">Transcription regulation</keyword>
<dbReference type="SUPFAM" id="SSF46785">
    <property type="entry name" value="Winged helix' DNA-binding domain"/>
    <property type="match status" value="1"/>
</dbReference>
<evidence type="ECO:0000256" key="3">
    <source>
        <dbReference type="ARBA" id="ARBA00023163"/>
    </source>
</evidence>
<dbReference type="GO" id="GO:0003677">
    <property type="term" value="F:DNA binding"/>
    <property type="evidence" value="ECO:0007669"/>
    <property type="project" value="UniProtKB-KW"/>
</dbReference>
<keyword evidence="3" id="KW-0804">Transcription</keyword>
<dbReference type="AlphaFoldDB" id="A0A329M8W5"/>
<dbReference type="PROSITE" id="PS51118">
    <property type="entry name" value="HTH_HXLR"/>
    <property type="match status" value="1"/>
</dbReference>
<keyword evidence="6" id="KW-1185">Reference proteome</keyword>
<dbReference type="InterPro" id="IPR036388">
    <property type="entry name" value="WH-like_DNA-bd_sf"/>
</dbReference>